<name>D0U200_9CAUD</name>
<evidence type="ECO:0000313" key="2">
    <source>
        <dbReference type="Proteomes" id="UP000002628"/>
    </source>
</evidence>
<dbReference type="GeneID" id="8684202"/>
<dbReference type="Proteomes" id="UP000002628">
    <property type="component" value="Segment"/>
</dbReference>
<organism evidence="1 2">
    <name type="scientific">Clavibacter phage CMP1</name>
    <dbReference type="NCBI Taxonomy" id="686439"/>
    <lineage>
        <taxon>Viruses</taxon>
        <taxon>Duplodnaviria</taxon>
        <taxon>Heunggongvirae</taxon>
        <taxon>Uroviricota</taxon>
        <taxon>Caudoviricetes</taxon>
        <taxon>Cimpunavirus</taxon>
        <taxon>Cimpunavirus CMP1</taxon>
    </lineage>
</organism>
<dbReference type="EMBL" id="GQ241246">
    <property type="protein sequence ID" value="ACY35912.1"/>
    <property type="molecule type" value="Genomic_DNA"/>
</dbReference>
<protein>
    <submittedName>
        <fullName evidence="1">Uncharacterized protein</fullName>
    </submittedName>
</protein>
<accession>D0U200</accession>
<proteinExistence type="predicted"/>
<keyword evidence="2" id="KW-1185">Reference proteome</keyword>
<reference evidence="1 2" key="1">
    <citation type="journal article" date="2010" name="Microbiology">
        <title>The endolysins of bacteriophages CMP1 and CN77 are specific for the lysis of Clavibacter michiganensis strains.</title>
        <authorList>
            <person name="Wittmann J."/>
            <person name="Eichenlaub R."/>
            <person name="Dreiseikelmann B."/>
        </authorList>
    </citation>
    <scope>NUCLEOTIDE SEQUENCE [LARGE SCALE GENOMIC DNA]</scope>
</reference>
<evidence type="ECO:0000313" key="1">
    <source>
        <dbReference type="EMBL" id="ACY35912.1"/>
    </source>
</evidence>
<dbReference type="KEGG" id="vg:8684202"/>
<dbReference type="RefSeq" id="YP_003359107.1">
    <property type="nucleotide sequence ID" value="NC_013698.1"/>
</dbReference>
<gene>
    <name evidence="1" type="ORF">CMP1-16</name>
</gene>
<sequence>MPTANLGAYPVDVKTPVGLVRLLIGDTDTAVIRTSPEGTQQGEFTWYSDEEIDALIGAHGGPKPTAVFILRLIAVNTAMLLKRFTSSDLASDGPAIADTLLKAADAIEKANNSAAAAEAASFFSITPTGHRPEPVIGYTNTDWAALGRNLDNAQRVI</sequence>